<dbReference type="InterPro" id="IPR042100">
    <property type="entry name" value="Bug_dom1"/>
</dbReference>
<reference evidence="3 4" key="1">
    <citation type="submission" date="2015-08" db="EMBL/GenBank/DDBJ databases">
        <title>Investigation of the bacterial diversity of lava forest soil.</title>
        <authorList>
            <person name="Lee J.S."/>
        </authorList>
    </citation>
    <scope>NUCLEOTIDE SEQUENCE [LARGE SCALE GENOMIC DNA]</scope>
    <source>
        <strain evidence="3 4">GJW-30</strain>
    </source>
</reference>
<dbReference type="Proteomes" id="UP000236884">
    <property type="component" value="Chromosome"/>
</dbReference>
<protein>
    <submittedName>
        <fullName evidence="3">Tripartite tricarboxylate transporter family receptor</fullName>
    </submittedName>
</protein>
<dbReference type="CDD" id="cd07012">
    <property type="entry name" value="PBP2_Bug_TTT"/>
    <property type="match status" value="1"/>
</dbReference>
<dbReference type="Gene3D" id="3.40.190.150">
    <property type="entry name" value="Bordetella uptake gene, domain 1"/>
    <property type="match status" value="1"/>
</dbReference>
<keyword evidence="4" id="KW-1185">Reference proteome</keyword>
<proteinExistence type="inferred from homology"/>
<dbReference type="EMBL" id="AP014946">
    <property type="protein sequence ID" value="BAT59872.1"/>
    <property type="molecule type" value="Genomic_DNA"/>
</dbReference>
<evidence type="ECO:0000313" key="3">
    <source>
        <dbReference type="EMBL" id="BAT59872.1"/>
    </source>
</evidence>
<dbReference type="PANTHER" id="PTHR42928">
    <property type="entry name" value="TRICARBOXYLATE-BINDING PROTEIN"/>
    <property type="match status" value="1"/>
</dbReference>
<name>A0A0S3PVQ5_9BRAD</name>
<gene>
    <name evidence="3" type="ORF">GJW-30_1_02407</name>
</gene>
<feature type="signal peptide" evidence="2">
    <location>
        <begin position="1"/>
        <end position="25"/>
    </location>
</feature>
<keyword evidence="2" id="KW-0732">Signal</keyword>
<dbReference type="SUPFAM" id="SSF53850">
    <property type="entry name" value="Periplasmic binding protein-like II"/>
    <property type="match status" value="1"/>
</dbReference>
<organism evidence="3 4">
    <name type="scientific">Variibacter gotjawalensis</name>
    <dbReference type="NCBI Taxonomy" id="1333996"/>
    <lineage>
        <taxon>Bacteria</taxon>
        <taxon>Pseudomonadati</taxon>
        <taxon>Pseudomonadota</taxon>
        <taxon>Alphaproteobacteria</taxon>
        <taxon>Hyphomicrobiales</taxon>
        <taxon>Nitrobacteraceae</taxon>
        <taxon>Variibacter</taxon>
    </lineage>
</organism>
<dbReference type="Pfam" id="PF03401">
    <property type="entry name" value="TctC"/>
    <property type="match status" value="1"/>
</dbReference>
<accession>A0A0S3PVQ5</accession>
<dbReference type="InterPro" id="IPR005064">
    <property type="entry name" value="BUG"/>
</dbReference>
<dbReference type="RefSeq" id="WP_096355609.1">
    <property type="nucleotide sequence ID" value="NZ_AP014946.1"/>
</dbReference>
<dbReference type="KEGG" id="vgo:GJW-30_1_02407"/>
<feature type="chain" id="PRO_5006615845" evidence="2">
    <location>
        <begin position="26"/>
        <end position="324"/>
    </location>
</feature>
<dbReference type="AlphaFoldDB" id="A0A0S3PVQ5"/>
<keyword evidence="3" id="KW-0675">Receptor</keyword>
<comment type="similarity">
    <text evidence="1">Belongs to the UPF0065 (bug) family.</text>
</comment>
<dbReference type="Gene3D" id="3.40.190.10">
    <property type="entry name" value="Periplasmic binding protein-like II"/>
    <property type="match status" value="1"/>
</dbReference>
<evidence type="ECO:0000256" key="1">
    <source>
        <dbReference type="ARBA" id="ARBA00006987"/>
    </source>
</evidence>
<dbReference type="OrthoDB" id="8443386at2"/>
<evidence type="ECO:0000313" key="4">
    <source>
        <dbReference type="Proteomes" id="UP000236884"/>
    </source>
</evidence>
<sequence length="324" mass="34178">MIDRRAFLAASARLGAIAASGTALSQEVYPNRPVRCIVTLAAGGGLDFVARVCADALSKDFGQQFFVENRTGASGTIGIEAAIKSPPDGYTVLITNDNLVSSPFVLGLKEEFLPQLMPVSLVGKQPQAFAVHPKLGVGTVQELVALLKKTPDLSCATSGVGSQQHIMMEWFAKTAGVKMQHTPYRGAGQAINDLVAGHVGIAFLGPAAVLPHHAAKTVKIIGQTGETRSSAMPDVPTLIEAGYKDLVMDAWFGAFLPPGTPAPILEKLNAAFRKALSQQGTIDNFNKTAASAEGTTPEEFQRLAKADAEKFSRLVKELNIRAAG</sequence>
<dbReference type="PIRSF" id="PIRSF017082">
    <property type="entry name" value="YflP"/>
    <property type="match status" value="1"/>
</dbReference>
<evidence type="ECO:0000256" key="2">
    <source>
        <dbReference type="SAM" id="SignalP"/>
    </source>
</evidence>
<dbReference type="PANTHER" id="PTHR42928:SF5">
    <property type="entry name" value="BLR1237 PROTEIN"/>
    <property type="match status" value="1"/>
</dbReference>